<dbReference type="CDD" id="cd07185">
    <property type="entry name" value="OmpA_C-like"/>
    <property type="match status" value="1"/>
</dbReference>
<dbReference type="InterPro" id="IPR006664">
    <property type="entry name" value="OMP_bac"/>
</dbReference>
<keyword evidence="3" id="KW-0998">Cell outer membrane</keyword>
<evidence type="ECO:0000256" key="1">
    <source>
        <dbReference type="ARBA" id="ARBA00004442"/>
    </source>
</evidence>
<accession>A0A084INT8</accession>
<reference evidence="6 7" key="1">
    <citation type="submission" date="2013-03" db="EMBL/GenBank/DDBJ databases">
        <title>Salinisphaera hydrothermalis C41B8 Genome Sequencing.</title>
        <authorList>
            <person name="Li C."/>
            <person name="Lai Q."/>
            <person name="Shao Z."/>
        </authorList>
    </citation>
    <scope>NUCLEOTIDE SEQUENCE [LARGE SCALE GENOMIC DNA]</scope>
    <source>
        <strain evidence="6 7">C41B8</strain>
    </source>
</reference>
<evidence type="ECO:0000313" key="6">
    <source>
        <dbReference type="EMBL" id="KEZ78372.1"/>
    </source>
</evidence>
<dbReference type="STRING" id="1304275.C41B8_05703"/>
<evidence type="ECO:0000256" key="4">
    <source>
        <dbReference type="PROSITE-ProRule" id="PRU00473"/>
    </source>
</evidence>
<evidence type="ECO:0000313" key="7">
    <source>
        <dbReference type="Proteomes" id="UP000028302"/>
    </source>
</evidence>
<dbReference type="Pfam" id="PF00691">
    <property type="entry name" value="OmpA"/>
    <property type="match status" value="1"/>
</dbReference>
<dbReference type="PROSITE" id="PS51123">
    <property type="entry name" value="OMPA_2"/>
    <property type="match status" value="1"/>
</dbReference>
<evidence type="ECO:0000259" key="5">
    <source>
        <dbReference type="PROSITE" id="PS51123"/>
    </source>
</evidence>
<dbReference type="InterPro" id="IPR006665">
    <property type="entry name" value="OmpA-like"/>
</dbReference>
<dbReference type="AlphaFoldDB" id="A0A084INT8"/>
<gene>
    <name evidence="6" type="ORF">C41B8_05703</name>
</gene>
<dbReference type="InterPro" id="IPR036737">
    <property type="entry name" value="OmpA-like_sf"/>
</dbReference>
<feature type="domain" description="OmpA-like" evidence="5">
    <location>
        <begin position="164"/>
        <end position="279"/>
    </location>
</feature>
<comment type="subcellular location">
    <subcellularLocation>
        <location evidence="1">Cell outer membrane</location>
    </subcellularLocation>
</comment>
<dbReference type="PANTHER" id="PTHR30329:SF21">
    <property type="entry name" value="LIPOPROTEIN YIAD-RELATED"/>
    <property type="match status" value="1"/>
</dbReference>
<dbReference type="EMBL" id="APNK01000005">
    <property type="protein sequence ID" value="KEZ78372.1"/>
    <property type="molecule type" value="Genomic_DNA"/>
</dbReference>
<dbReference type="eggNOG" id="COG2885">
    <property type="taxonomic scope" value="Bacteria"/>
</dbReference>
<dbReference type="PRINTS" id="PR01021">
    <property type="entry name" value="OMPADOMAIN"/>
</dbReference>
<comment type="caution">
    <text evidence="6">The sequence shown here is derived from an EMBL/GenBank/DDBJ whole genome shotgun (WGS) entry which is preliminary data.</text>
</comment>
<protein>
    <submittedName>
        <fullName evidence="6">OmpA/MotB</fullName>
    </submittedName>
</protein>
<dbReference type="GO" id="GO:0009279">
    <property type="term" value="C:cell outer membrane"/>
    <property type="evidence" value="ECO:0007669"/>
    <property type="project" value="UniProtKB-SubCell"/>
</dbReference>
<proteinExistence type="predicted"/>
<name>A0A084INT8_SALHC</name>
<dbReference type="Gene3D" id="3.30.1330.60">
    <property type="entry name" value="OmpA-like domain"/>
    <property type="match status" value="1"/>
</dbReference>
<dbReference type="Proteomes" id="UP000028302">
    <property type="component" value="Unassembled WGS sequence"/>
</dbReference>
<organism evidence="6 7">
    <name type="scientific">Salinisphaera hydrothermalis (strain C41B8)</name>
    <dbReference type="NCBI Taxonomy" id="1304275"/>
    <lineage>
        <taxon>Bacteria</taxon>
        <taxon>Pseudomonadati</taxon>
        <taxon>Pseudomonadota</taxon>
        <taxon>Gammaproteobacteria</taxon>
        <taxon>Salinisphaerales</taxon>
        <taxon>Salinisphaeraceae</taxon>
        <taxon>Salinisphaera</taxon>
    </lineage>
</organism>
<dbReference type="PANTHER" id="PTHR30329">
    <property type="entry name" value="STATOR ELEMENT OF FLAGELLAR MOTOR COMPLEX"/>
    <property type="match status" value="1"/>
</dbReference>
<evidence type="ECO:0000256" key="2">
    <source>
        <dbReference type="ARBA" id="ARBA00023136"/>
    </source>
</evidence>
<dbReference type="InterPro" id="IPR050330">
    <property type="entry name" value="Bact_OuterMem_StrucFunc"/>
</dbReference>
<keyword evidence="7" id="KW-1185">Reference proteome</keyword>
<evidence type="ECO:0000256" key="3">
    <source>
        <dbReference type="ARBA" id="ARBA00023237"/>
    </source>
</evidence>
<sequence>MPAKAKPLAAVRSKNTYPLIVGRIVQLGGIPGNISAVRVVDGSALQRTFIMPDAGSAKALAATLAQQLTQAGFKPLFSCDGATCGPRFQKVSPGYRAAPAHFDGPLAGQVYRAMRRPGANGDEYVALQIAPDDAGLAVQFDVARSQPREVGAISVDAAEMARQLTQTGHVALHGIFFGTDSVRIKPESRSMVDQIAKLLENKPKLRLLVVGHTDNQGSFAYNQALSERRAKAVVQALVKQHGINPGRLKPVGVSYAAPSASNATAAGRAKNRRVELVPW</sequence>
<dbReference type="SUPFAM" id="SSF103088">
    <property type="entry name" value="OmpA-like"/>
    <property type="match status" value="1"/>
</dbReference>
<keyword evidence="2 4" id="KW-0472">Membrane</keyword>